<evidence type="ECO:0000313" key="3">
    <source>
        <dbReference type="Proteomes" id="UP000002432"/>
    </source>
</evidence>
<dbReference type="PANTHER" id="PTHR37804:SF1">
    <property type="entry name" value="CDAA REGULATORY PROTEIN CDAR"/>
    <property type="match status" value="1"/>
</dbReference>
<dbReference type="CDD" id="cd20206">
    <property type="entry name" value="YbbR"/>
    <property type="match status" value="1"/>
</dbReference>
<reference evidence="2 3" key="1">
    <citation type="journal article" date="2009" name="Appl. Environ. Microbiol.">
        <title>Three genomes from the phylum Acidobacteria provide insight into the lifestyles of these microorganisms in soils.</title>
        <authorList>
            <person name="Ward N.L."/>
            <person name="Challacombe J.F."/>
            <person name="Janssen P.H."/>
            <person name="Henrissat B."/>
            <person name="Coutinho P.M."/>
            <person name="Wu M."/>
            <person name="Xie G."/>
            <person name="Haft D.H."/>
            <person name="Sait M."/>
            <person name="Badger J."/>
            <person name="Barabote R.D."/>
            <person name="Bradley B."/>
            <person name="Brettin T.S."/>
            <person name="Brinkac L.M."/>
            <person name="Bruce D."/>
            <person name="Creasy T."/>
            <person name="Daugherty S.C."/>
            <person name="Davidsen T.M."/>
            <person name="DeBoy R.T."/>
            <person name="Detter J.C."/>
            <person name="Dodson R.J."/>
            <person name="Durkin A.S."/>
            <person name="Ganapathy A."/>
            <person name="Gwinn-Giglio M."/>
            <person name="Han C.S."/>
            <person name="Khouri H."/>
            <person name="Kiss H."/>
            <person name="Kothari S.P."/>
            <person name="Madupu R."/>
            <person name="Nelson K.E."/>
            <person name="Nelson W.C."/>
            <person name="Paulsen I."/>
            <person name="Penn K."/>
            <person name="Ren Q."/>
            <person name="Rosovitz M.J."/>
            <person name="Selengut J.D."/>
            <person name="Shrivastava S."/>
            <person name="Sullivan S.A."/>
            <person name="Tapia R."/>
            <person name="Thompson L.S."/>
            <person name="Watkins K.L."/>
            <person name="Yang Q."/>
            <person name="Yu C."/>
            <person name="Zafar N."/>
            <person name="Zhou L."/>
            <person name="Kuske C.R."/>
        </authorList>
    </citation>
    <scope>NUCLEOTIDE SEQUENCE [LARGE SCALE GENOMIC DNA]</scope>
    <source>
        <strain evidence="2 3">Ellin345</strain>
    </source>
</reference>
<dbReference type="EnsemblBacteria" id="ABF39282">
    <property type="protein sequence ID" value="ABF39282"/>
    <property type="gene ID" value="Acid345_0277"/>
</dbReference>
<feature type="transmembrane region" description="Helical" evidence="1">
    <location>
        <begin position="12"/>
        <end position="30"/>
    </location>
</feature>
<dbReference type="Pfam" id="PF07949">
    <property type="entry name" value="YbbR"/>
    <property type="match status" value="2"/>
</dbReference>
<dbReference type="HOGENOM" id="CLU_1233715_0_0_0"/>
<dbReference type="Gene3D" id="2.170.120.40">
    <property type="entry name" value="YbbR-like domain"/>
    <property type="match status" value="1"/>
</dbReference>
<dbReference type="EMBL" id="CP000360">
    <property type="protein sequence ID" value="ABF39282.1"/>
    <property type="molecule type" value="Genomic_DNA"/>
</dbReference>
<dbReference type="PANTHER" id="PTHR37804">
    <property type="entry name" value="CDAA REGULATORY PROTEIN CDAR"/>
    <property type="match status" value="1"/>
</dbReference>
<organism evidence="2 3">
    <name type="scientific">Koribacter versatilis (strain Ellin345)</name>
    <dbReference type="NCBI Taxonomy" id="204669"/>
    <lineage>
        <taxon>Bacteria</taxon>
        <taxon>Pseudomonadati</taxon>
        <taxon>Acidobacteriota</taxon>
        <taxon>Terriglobia</taxon>
        <taxon>Terriglobales</taxon>
        <taxon>Candidatus Korobacteraceae</taxon>
        <taxon>Candidatus Korobacter</taxon>
    </lineage>
</organism>
<accession>Q1IV18</accession>
<dbReference type="KEGG" id="aba:Acid345_0277"/>
<evidence type="ECO:0000313" key="2">
    <source>
        <dbReference type="EMBL" id="ABF39282.1"/>
    </source>
</evidence>
<dbReference type="AlphaFoldDB" id="Q1IV18"/>
<dbReference type="STRING" id="204669.Acid345_0277"/>
<name>Q1IV18_KORVE</name>
<dbReference type="InterPro" id="IPR012505">
    <property type="entry name" value="YbbR"/>
</dbReference>
<dbReference type="RefSeq" id="WP_011521084.1">
    <property type="nucleotide sequence ID" value="NC_008009.1"/>
</dbReference>
<evidence type="ECO:0000256" key="1">
    <source>
        <dbReference type="SAM" id="Phobius"/>
    </source>
</evidence>
<proteinExistence type="predicted"/>
<sequence length="224" mass="24713">MIHWLRTHVFGHIWLKIVSILIALLLWWAVAHDQPAEIALSVPIEFYNTPEHLEISSERIQRAEIRVQGPARILRQMTNADIDAVIDLAGAHVGEHTFDLTPKQIRHLPHNVNIVQVVPSQIRLDLDRSASKVVDVTPRVIGTFAAGYRLGDVEVNPAKITIVGPQSRLNNIDAAITDPVDATGLVGRGTFTTQAFVGDPLVQQLNPEPIHVTVSTTKTKPGEK</sequence>
<protein>
    <submittedName>
        <fullName evidence="2">YbbR-like protein</fullName>
    </submittedName>
</protein>
<gene>
    <name evidence="2" type="ordered locus">Acid345_0277</name>
</gene>
<dbReference type="InterPro" id="IPR053154">
    <property type="entry name" value="c-di-AMP_regulator"/>
</dbReference>
<keyword evidence="1" id="KW-0472">Membrane</keyword>
<dbReference type="Gene3D" id="2.170.120.30">
    <property type="match status" value="1"/>
</dbReference>
<keyword evidence="3" id="KW-1185">Reference proteome</keyword>
<keyword evidence="1" id="KW-1133">Transmembrane helix</keyword>
<dbReference type="Proteomes" id="UP000002432">
    <property type="component" value="Chromosome"/>
</dbReference>
<dbReference type="OrthoDB" id="129132at2"/>
<keyword evidence="1" id="KW-0812">Transmembrane</keyword>
<dbReference type="eggNOG" id="COG4856">
    <property type="taxonomic scope" value="Bacteria"/>
</dbReference>